<evidence type="ECO:0000313" key="4">
    <source>
        <dbReference type="Proteomes" id="UP001642360"/>
    </source>
</evidence>
<evidence type="ECO:0000256" key="1">
    <source>
        <dbReference type="ARBA" id="ARBA00008668"/>
    </source>
</evidence>
<dbReference type="Gene3D" id="3.40.50.1110">
    <property type="entry name" value="SGNH hydrolase"/>
    <property type="match status" value="1"/>
</dbReference>
<dbReference type="EMBL" id="CAUOFW020001497">
    <property type="protein sequence ID" value="CAK9145485.1"/>
    <property type="molecule type" value="Genomic_DNA"/>
</dbReference>
<dbReference type="InterPro" id="IPR001087">
    <property type="entry name" value="GDSL"/>
</dbReference>
<dbReference type="PANTHER" id="PTHR22835:SF292">
    <property type="entry name" value="ESTERASE-LIKE ISOFORM X1"/>
    <property type="match status" value="1"/>
</dbReference>
<keyword evidence="4" id="KW-1185">Reference proteome</keyword>
<organism evidence="3 4">
    <name type="scientific">Ilex paraguariensis</name>
    <name type="common">yerba mate</name>
    <dbReference type="NCBI Taxonomy" id="185542"/>
    <lineage>
        <taxon>Eukaryota</taxon>
        <taxon>Viridiplantae</taxon>
        <taxon>Streptophyta</taxon>
        <taxon>Embryophyta</taxon>
        <taxon>Tracheophyta</taxon>
        <taxon>Spermatophyta</taxon>
        <taxon>Magnoliopsida</taxon>
        <taxon>eudicotyledons</taxon>
        <taxon>Gunneridae</taxon>
        <taxon>Pentapetalae</taxon>
        <taxon>asterids</taxon>
        <taxon>campanulids</taxon>
        <taxon>Aquifoliales</taxon>
        <taxon>Aquifoliaceae</taxon>
        <taxon>Ilex</taxon>
    </lineage>
</organism>
<dbReference type="AlphaFoldDB" id="A0ABC8RPJ5"/>
<accession>A0ABC8RPJ5</accession>
<dbReference type="PANTHER" id="PTHR22835">
    <property type="entry name" value="ZINC FINGER FYVE DOMAIN CONTAINING PROTEIN"/>
    <property type="match status" value="1"/>
</dbReference>
<reference evidence="3 4" key="1">
    <citation type="submission" date="2024-02" db="EMBL/GenBank/DDBJ databases">
        <authorList>
            <person name="Vignale AGUSTIN F."/>
            <person name="Sosa J E."/>
            <person name="Modenutti C."/>
        </authorList>
    </citation>
    <scope>NUCLEOTIDE SEQUENCE [LARGE SCALE GENOMIC DNA]</scope>
</reference>
<dbReference type="InterPro" id="IPR036514">
    <property type="entry name" value="SGNH_hydro_sf"/>
</dbReference>
<keyword evidence="2" id="KW-0325">Glycoprotein</keyword>
<proteinExistence type="inferred from homology"/>
<comment type="similarity">
    <text evidence="1">Belongs to the 'GDSL' lipolytic enzyme family.</text>
</comment>
<dbReference type="Pfam" id="PF00657">
    <property type="entry name" value="Lipase_GDSL"/>
    <property type="match status" value="1"/>
</dbReference>
<sequence length="137" mass="15744">MSQNDYGIGFYDTTIEEFNATVPDLAKLISKHGQGVYDLGGRSFWIHNAAPIDCLSYILLHAKLKLHQIDGADYGIPYNDIVQYYNQKLKEEVFALREALPDACITYVDIYSIKYSFFKWPTKYGKPLQYVSLNKTD</sequence>
<comment type="caution">
    <text evidence="3">The sequence shown here is derived from an EMBL/GenBank/DDBJ whole genome shotgun (WGS) entry which is preliminary data.</text>
</comment>
<evidence type="ECO:0000313" key="3">
    <source>
        <dbReference type="EMBL" id="CAK9145485.1"/>
    </source>
</evidence>
<name>A0ABC8RPJ5_9AQUA</name>
<gene>
    <name evidence="3" type="ORF">ILEXP_LOCUS13296</name>
</gene>
<dbReference type="Proteomes" id="UP001642360">
    <property type="component" value="Unassembled WGS sequence"/>
</dbReference>
<evidence type="ECO:0000256" key="2">
    <source>
        <dbReference type="ARBA" id="ARBA00023180"/>
    </source>
</evidence>
<protein>
    <submittedName>
        <fullName evidence="3">Uncharacterized protein</fullName>
    </submittedName>
</protein>